<protein>
    <submittedName>
        <fullName evidence="6">Uncharacterized protein</fullName>
    </submittedName>
</protein>
<organism evidence="6 7">
    <name type="scientific">Phytophthora cactorum</name>
    <dbReference type="NCBI Taxonomy" id="29920"/>
    <lineage>
        <taxon>Eukaryota</taxon>
        <taxon>Sar</taxon>
        <taxon>Stramenopiles</taxon>
        <taxon>Oomycota</taxon>
        <taxon>Peronosporomycetes</taxon>
        <taxon>Peronosporales</taxon>
        <taxon>Peronosporaceae</taxon>
        <taxon>Phytophthora</taxon>
    </lineage>
</organism>
<evidence type="ECO:0000313" key="2">
    <source>
        <dbReference type="EMBL" id="KAG2885808.1"/>
    </source>
</evidence>
<evidence type="ECO:0000313" key="6">
    <source>
        <dbReference type="EMBL" id="RAW34197.1"/>
    </source>
</evidence>
<evidence type="ECO:0000313" key="3">
    <source>
        <dbReference type="EMBL" id="KAG2895428.1"/>
    </source>
</evidence>
<comment type="caution">
    <text evidence="6">The sequence shown here is derived from an EMBL/GenBank/DDBJ whole genome shotgun (WGS) entry which is preliminary data.</text>
</comment>
<gene>
    <name evidence="6" type="ORF">PC110_g9489</name>
    <name evidence="1" type="ORF">PC113_g21153</name>
    <name evidence="2" type="ORF">PC115_g20878</name>
    <name evidence="3" type="ORF">PC117_g23251</name>
    <name evidence="4" type="ORF">PC118_g20999</name>
    <name evidence="5" type="ORF">PC129_g20402</name>
</gene>
<sequence length="121" mass="13999">MLTVLLYLGQTYDWADSTTKEWTKADQGGGDTTAAGRLRVLKKNEFIQMQREREYLESQVKKCLATMNSKSLLAEIGEVDTKASELYRTVHRLALECDALRTENVELKKEIYQAERFQYLI</sequence>
<dbReference type="VEuPathDB" id="FungiDB:PC110_g9489"/>
<dbReference type="OrthoDB" id="109199at2759"/>
<reference evidence="1" key="2">
    <citation type="submission" date="2018-10" db="EMBL/GenBank/DDBJ databases">
        <title>Effector identification in a new, highly contiguous assembly of the strawberry crown rot pathogen Phytophthora cactorum.</title>
        <authorList>
            <person name="Armitage A.D."/>
            <person name="Nellist C.F."/>
            <person name="Bates H."/>
            <person name="Vickerstaff R.J."/>
            <person name="Harrison R.J."/>
        </authorList>
    </citation>
    <scope>NUCLEOTIDE SEQUENCE</scope>
    <source>
        <strain evidence="1">15-7</strain>
        <strain evidence="2">4032</strain>
        <strain evidence="3">4040</strain>
        <strain evidence="4">P415</strain>
        <strain evidence="5">P421</strain>
    </source>
</reference>
<evidence type="ECO:0000313" key="1">
    <source>
        <dbReference type="EMBL" id="KAG2830151.1"/>
    </source>
</evidence>
<dbReference type="EMBL" id="RCMV01001443">
    <property type="protein sequence ID" value="KAG3208581.1"/>
    <property type="molecule type" value="Genomic_DNA"/>
</dbReference>
<dbReference type="EMBL" id="RCMG01001327">
    <property type="protein sequence ID" value="KAG2830151.1"/>
    <property type="molecule type" value="Genomic_DNA"/>
</dbReference>
<dbReference type="Proteomes" id="UP000735874">
    <property type="component" value="Unassembled WGS sequence"/>
</dbReference>
<dbReference type="Proteomes" id="UP000736787">
    <property type="component" value="Unassembled WGS sequence"/>
</dbReference>
<dbReference type="EMBL" id="MJFZ01000209">
    <property type="protein sequence ID" value="RAW34197.1"/>
    <property type="molecule type" value="Genomic_DNA"/>
</dbReference>
<dbReference type="EMBL" id="RCMK01001386">
    <property type="protein sequence ID" value="KAG2895428.1"/>
    <property type="molecule type" value="Genomic_DNA"/>
</dbReference>
<dbReference type="Proteomes" id="UP000251314">
    <property type="component" value="Unassembled WGS sequence"/>
</dbReference>
<proteinExistence type="predicted"/>
<dbReference type="Proteomes" id="UP000774804">
    <property type="component" value="Unassembled WGS sequence"/>
</dbReference>
<evidence type="ECO:0000313" key="4">
    <source>
        <dbReference type="EMBL" id="KAG2963228.1"/>
    </source>
</evidence>
<name>A0A329SBE2_9STRA</name>
<evidence type="ECO:0000313" key="7">
    <source>
        <dbReference type="Proteomes" id="UP000251314"/>
    </source>
</evidence>
<keyword evidence="7" id="KW-1185">Reference proteome</keyword>
<dbReference type="Proteomes" id="UP000697107">
    <property type="component" value="Unassembled WGS sequence"/>
</dbReference>
<dbReference type="AlphaFoldDB" id="A0A329SBE2"/>
<dbReference type="EMBL" id="RCML01001357">
    <property type="protein sequence ID" value="KAG2963228.1"/>
    <property type="molecule type" value="Genomic_DNA"/>
</dbReference>
<evidence type="ECO:0000313" key="5">
    <source>
        <dbReference type="EMBL" id="KAG3208581.1"/>
    </source>
</evidence>
<dbReference type="Proteomes" id="UP000760860">
    <property type="component" value="Unassembled WGS sequence"/>
</dbReference>
<dbReference type="EMBL" id="RCMI01001387">
    <property type="protein sequence ID" value="KAG2885808.1"/>
    <property type="molecule type" value="Genomic_DNA"/>
</dbReference>
<accession>A0A329SBE2</accession>
<reference evidence="6 7" key="1">
    <citation type="submission" date="2018-01" db="EMBL/GenBank/DDBJ databases">
        <title>Draft genome of the strawberry crown rot pathogen Phytophthora cactorum.</title>
        <authorList>
            <person name="Armitage A.D."/>
            <person name="Lysoe E."/>
            <person name="Nellist C.F."/>
            <person name="Harrison R.J."/>
            <person name="Brurberg M.B."/>
        </authorList>
    </citation>
    <scope>NUCLEOTIDE SEQUENCE [LARGE SCALE GENOMIC DNA]</scope>
    <source>
        <strain evidence="6 7">10300</strain>
    </source>
</reference>